<protein>
    <submittedName>
        <fullName evidence="5">Uncharacterized protein</fullName>
    </submittedName>
</protein>
<dbReference type="AlphaFoldDB" id="A0AA36M229"/>
<dbReference type="Proteomes" id="UP001176961">
    <property type="component" value="Unassembled WGS sequence"/>
</dbReference>
<sequence length="483" mass="53731">MSVEESHLQHNGSNHEIFSENPALYDENIPHHEGVVHQLSEKHTPLNSPQYTERKPEFLSQSSDISNNGSQHDGTLPEYVAQNSTSSFEERVFQHDERLPEFISQHSATSNDGISSQHEHSNMSIDENTISQQNGTKPEYNYSDYYSYLLKNPWIQQAIATYDWTKHSNRLLESTLDRVEYGVSTVAQTAAEKAADVHQNYIMRPKEAVASAYNTGKEKTMNAVETSKNLAIQGGTVGLGAAVVATQIGLALSAGGANLVINTIGGVHHVGQRVLASVCEAEKAMEEKIWAAIAEGQRVAQIKIEDVPESSVRDRVKRIASKTVEALSSKARIVLNPVSAQLHGLIEQLNKSFILVDLVREKREWAQGKVDELSSSVAELKTRLENEARQLKTKPEELLMKSIRGTSVQLRNNLERLKGNGQRVFGDVGRVESAINYLHNLDKNLGESNDIYQVRDEVLSEARQRLAELTAWTSSLLSKEKSQ</sequence>
<evidence type="ECO:0000256" key="1">
    <source>
        <dbReference type="ARBA" id="ARBA00004502"/>
    </source>
</evidence>
<comment type="subcellular location">
    <subcellularLocation>
        <location evidence="1">Lipid droplet</location>
    </subcellularLocation>
</comment>
<dbReference type="Pfam" id="PF03036">
    <property type="entry name" value="Perilipin"/>
    <property type="match status" value="1"/>
</dbReference>
<proteinExistence type="inferred from homology"/>
<feature type="region of interest" description="Disordered" evidence="4">
    <location>
        <begin position="42"/>
        <end position="77"/>
    </location>
</feature>
<evidence type="ECO:0000256" key="2">
    <source>
        <dbReference type="ARBA" id="ARBA00006311"/>
    </source>
</evidence>
<dbReference type="EMBL" id="CATQJL010000112">
    <property type="protein sequence ID" value="CAJ0596149.1"/>
    <property type="molecule type" value="Genomic_DNA"/>
</dbReference>
<organism evidence="5 6">
    <name type="scientific">Cylicocyclus nassatus</name>
    <name type="common">Nematode worm</name>
    <dbReference type="NCBI Taxonomy" id="53992"/>
    <lineage>
        <taxon>Eukaryota</taxon>
        <taxon>Metazoa</taxon>
        <taxon>Ecdysozoa</taxon>
        <taxon>Nematoda</taxon>
        <taxon>Chromadorea</taxon>
        <taxon>Rhabditida</taxon>
        <taxon>Rhabditina</taxon>
        <taxon>Rhabditomorpha</taxon>
        <taxon>Strongyloidea</taxon>
        <taxon>Strongylidae</taxon>
        <taxon>Cylicocyclus</taxon>
    </lineage>
</organism>
<dbReference type="GO" id="GO:0005811">
    <property type="term" value="C:lipid droplet"/>
    <property type="evidence" value="ECO:0007669"/>
    <property type="project" value="UniProtKB-SubCell"/>
</dbReference>
<reference evidence="5" key="1">
    <citation type="submission" date="2023-07" db="EMBL/GenBank/DDBJ databases">
        <authorList>
            <consortium name="CYATHOMIX"/>
        </authorList>
    </citation>
    <scope>NUCLEOTIDE SEQUENCE</scope>
    <source>
        <strain evidence="5">N/A</strain>
    </source>
</reference>
<comment type="similarity">
    <text evidence="2">Belongs to the perilipin family.</text>
</comment>
<evidence type="ECO:0000313" key="6">
    <source>
        <dbReference type="Proteomes" id="UP001176961"/>
    </source>
</evidence>
<accession>A0AA36M229</accession>
<feature type="compositionally biased region" description="Polar residues" evidence="4">
    <location>
        <begin position="59"/>
        <end position="73"/>
    </location>
</feature>
<dbReference type="InterPro" id="IPR004279">
    <property type="entry name" value="Perilipin"/>
</dbReference>
<name>A0AA36M229_CYLNA</name>
<evidence type="ECO:0000313" key="5">
    <source>
        <dbReference type="EMBL" id="CAJ0596149.1"/>
    </source>
</evidence>
<evidence type="ECO:0000256" key="4">
    <source>
        <dbReference type="SAM" id="MobiDB-lite"/>
    </source>
</evidence>
<gene>
    <name evidence="5" type="ORF">CYNAS_LOCUS8132</name>
</gene>
<keyword evidence="6" id="KW-1185">Reference proteome</keyword>
<comment type="caution">
    <text evidence="5">The sequence shown here is derived from an EMBL/GenBank/DDBJ whole genome shotgun (WGS) entry which is preliminary data.</text>
</comment>
<evidence type="ECO:0000256" key="3">
    <source>
        <dbReference type="ARBA" id="ARBA00022677"/>
    </source>
</evidence>
<keyword evidence="3" id="KW-0551">Lipid droplet</keyword>